<dbReference type="EMBL" id="FPBH01000052">
    <property type="protein sequence ID" value="SFU26313.1"/>
    <property type="molecule type" value="Genomic_DNA"/>
</dbReference>
<dbReference type="SUPFAM" id="SSF52540">
    <property type="entry name" value="P-loop containing nucleoside triphosphate hydrolases"/>
    <property type="match status" value="1"/>
</dbReference>
<evidence type="ECO:0000259" key="5">
    <source>
        <dbReference type="Pfam" id="PF12399"/>
    </source>
</evidence>
<dbReference type="Pfam" id="PF12399">
    <property type="entry name" value="BCA_ABC_TP_C"/>
    <property type="match status" value="1"/>
</dbReference>
<dbReference type="RefSeq" id="WP_093646913.1">
    <property type="nucleotide sequence ID" value="NZ_FPBH01000052.1"/>
</dbReference>
<dbReference type="Pfam" id="PF00005">
    <property type="entry name" value="ABC_tran"/>
    <property type="match status" value="1"/>
</dbReference>
<evidence type="ECO:0000256" key="1">
    <source>
        <dbReference type="ARBA" id="ARBA00022448"/>
    </source>
</evidence>
<accession>A0A1I7EQZ6</accession>
<dbReference type="GO" id="GO:0005524">
    <property type="term" value="F:ATP binding"/>
    <property type="evidence" value="ECO:0007669"/>
    <property type="project" value="UniProtKB-KW"/>
</dbReference>
<dbReference type="InterPro" id="IPR027417">
    <property type="entry name" value="P-loop_NTPase"/>
</dbReference>
<dbReference type="InterPro" id="IPR051120">
    <property type="entry name" value="ABC_AA/LPS_Transport"/>
</dbReference>
<reference evidence="6 7" key="1">
    <citation type="submission" date="2016-10" db="EMBL/GenBank/DDBJ databases">
        <authorList>
            <person name="de Groot N.N."/>
        </authorList>
    </citation>
    <scope>NUCLEOTIDE SEQUENCE [LARGE SCALE GENOMIC DNA]</scope>
    <source>
        <strain evidence="6 7">LMG 27731</strain>
    </source>
</reference>
<evidence type="ECO:0000313" key="7">
    <source>
        <dbReference type="Proteomes" id="UP000198844"/>
    </source>
</evidence>
<keyword evidence="2" id="KW-0547">Nucleotide-binding</keyword>
<evidence type="ECO:0000256" key="3">
    <source>
        <dbReference type="ARBA" id="ARBA00022840"/>
    </source>
</evidence>
<dbReference type="AlphaFoldDB" id="A0A1I7EQZ6"/>
<name>A0A1I7EQZ6_9BURK</name>
<dbReference type="InterPro" id="IPR003439">
    <property type="entry name" value="ABC_transporter-like_ATP-bd"/>
</dbReference>
<dbReference type="InterPro" id="IPR032823">
    <property type="entry name" value="BCA_ABC_TP_C"/>
</dbReference>
<dbReference type="PANTHER" id="PTHR45772">
    <property type="entry name" value="CONSERVED COMPONENT OF ABC TRANSPORTER FOR NATURAL AMINO ACIDS-RELATED"/>
    <property type="match status" value="1"/>
</dbReference>
<feature type="domain" description="Branched-chain amino acid ATP-binding cassette transporter C-terminal" evidence="5">
    <location>
        <begin position="117"/>
        <end position="141"/>
    </location>
</feature>
<dbReference type="GO" id="GO:0005886">
    <property type="term" value="C:plasma membrane"/>
    <property type="evidence" value="ECO:0007669"/>
    <property type="project" value="TreeGrafter"/>
</dbReference>
<keyword evidence="3 6" id="KW-0067">ATP-binding</keyword>
<protein>
    <submittedName>
        <fullName evidence="6">Branched-chain amino acid transport system ATP-binding protein</fullName>
    </submittedName>
</protein>
<dbReference type="PANTHER" id="PTHR45772:SF9">
    <property type="entry name" value="CONSERVED COMPONENT OF ABC TRANSPORTER FOR NATURAL AMINO ACIDS"/>
    <property type="match status" value="1"/>
</dbReference>
<dbReference type="OrthoDB" id="9781337at2"/>
<keyword evidence="1" id="KW-0813">Transport</keyword>
<proteinExistence type="predicted"/>
<dbReference type="Proteomes" id="UP000198844">
    <property type="component" value="Unassembled WGS sequence"/>
</dbReference>
<gene>
    <name evidence="6" type="ORF">SAMN05192563_10523</name>
</gene>
<dbReference type="GO" id="GO:0016887">
    <property type="term" value="F:ATP hydrolysis activity"/>
    <property type="evidence" value="ECO:0007669"/>
    <property type="project" value="InterPro"/>
</dbReference>
<feature type="domain" description="ABC transporter" evidence="4">
    <location>
        <begin position="17"/>
        <end position="70"/>
    </location>
</feature>
<organism evidence="6 7">
    <name type="scientific">Paraburkholderia aspalathi</name>
    <dbReference type="NCBI Taxonomy" id="1324617"/>
    <lineage>
        <taxon>Bacteria</taxon>
        <taxon>Pseudomonadati</taxon>
        <taxon>Pseudomonadota</taxon>
        <taxon>Betaproteobacteria</taxon>
        <taxon>Burkholderiales</taxon>
        <taxon>Burkholderiaceae</taxon>
        <taxon>Paraburkholderia</taxon>
    </lineage>
</organism>
<evidence type="ECO:0000256" key="2">
    <source>
        <dbReference type="ARBA" id="ARBA00022741"/>
    </source>
</evidence>
<dbReference type="Gene3D" id="3.40.50.300">
    <property type="entry name" value="P-loop containing nucleotide triphosphate hydrolases"/>
    <property type="match status" value="1"/>
</dbReference>
<sequence>MPRRAARFWEPVARLVEADDIADGLLRRLGMLAFGDVVAGTLAHGRQRMLEVGMCLAARPQLLLLDEPTSGMGIDDLPMMRELIRDIARDHTVVLIEHNMSIVLSISDRITVMAHGRILTEGTAQDIQGHPEVRRAYLGAGALA</sequence>
<evidence type="ECO:0000313" key="6">
    <source>
        <dbReference type="EMBL" id="SFU26313.1"/>
    </source>
</evidence>
<evidence type="ECO:0000259" key="4">
    <source>
        <dbReference type="Pfam" id="PF00005"/>
    </source>
</evidence>